<dbReference type="AlphaFoldDB" id="A0A382Y3Y7"/>
<sequence length="196" mass="20223">MAYIGLKQLDPILTGSLQVSGSTVVTGSLFVTGSTLTIDSSGGVSGSTTSTGSFGYLNVDGDTVIGGNITIGDASTDSVTIAADLTSNLIPDANITYDIGSSTKKWKDGFMASLVVSSSTSQSTAITSNNITNGYPTSNAWGDSLDGSYFNNFDNTTHVSEILRFIAGAMSHSLDVSDASPNTKYWNTLSTSHTEG</sequence>
<protein>
    <submittedName>
        <fullName evidence="1">Uncharacterized protein</fullName>
    </submittedName>
</protein>
<name>A0A382Y3Y7_9ZZZZ</name>
<organism evidence="1">
    <name type="scientific">marine metagenome</name>
    <dbReference type="NCBI Taxonomy" id="408172"/>
    <lineage>
        <taxon>unclassified sequences</taxon>
        <taxon>metagenomes</taxon>
        <taxon>ecological metagenomes</taxon>
    </lineage>
</organism>
<accession>A0A382Y3Y7</accession>
<gene>
    <name evidence="1" type="ORF">METZ01_LOCUS430827</name>
</gene>
<proteinExistence type="predicted"/>
<dbReference type="EMBL" id="UINC01172740">
    <property type="protein sequence ID" value="SVD77973.1"/>
    <property type="molecule type" value="Genomic_DNA"/>
</dbReference>
<evidence type="ECO:0000313" key="1">
    <source>
        <dbReference type="EMBL" id="SVD77973.1"/>
    </source>
</evidence>
<feature type="non-terminal residue" evidence="1">
    <location>
        <position position="196"/>
    </location>
</feature>
<reference evidence="1" key="1">
    <citation type="submission" date="2018-05" db="EMBL/GenBank/DDBJ databases">
        <authorList>
            <person name="Lanie J.A."/>
            <person name="Ng W.-L."/>
            <person name="Kazmierczak K.M."/>
            <person name="Andrzejewski T.M."/>
            <person name="Davidsen T.M."/>
            <person name="Wayne K.J."/>
            <person name="Tettelin H."/>
            <person name="Glass J.I."/>
            <person name="Rusch D."/>
            <person name="Podicherti R."/>
            <person name="Tsui H.-C.T."/>
            <person name="Winkler M.E."/>
        </authorList>
    </citation>
    <scope>NUCLEOTIDE SEQUENCE</scope>
</reference>